<comment type="subcellular location">
    <subcellularLocation>
        <location evidence="10">Cell outer membrane</location>
        <topology evidence="10">Lipid-anchor</topology>
    </subcellularLocation>
    <subcellularLocation>
        <location evidence="1">Membrane</location>
    </subcellularLocation>
</comment>
<keyword evidence="7 10" id="KW-0564">Palmitate</keyword>
<comment type="caution">
    <text evidence="11">The sequence shown here is derived from an EMBL/GenBank/DDBJ whole genome shotgun (WGS) entry which is preliminary data.</text>
</comment>
<dbReference type="Proteomes" id="UP000462621">
    <property type="component" value="Unassembled WGS sequence"/>
</dbReference>
<evidence type="ECO:0000256" key="4">
    <source>
        <dbReference type="ARBA" id="ARBA00022692"/>
    </source>
</evidence>
<keyword evidence="12" id="KW-1185">Reference proteome</keyword>
<dbReference type="Pfam" id="PF02321">
    <property type="entry name" value="OEP"/>
    <property type="match status" value="2"/>
</dbReference>
<evidence type="ECO:0000313" key="12">
    <source>
        <dbReference type="Proteomes" id="UP000462621"/>
    </source>
</evidence>
<dbReference type="Gene3D" id="1.20.1600.10">
    <property type="entry name" value="Outer membrane efflux proteins (OEP)"/>
    <property type="match status" value="1"/>
</dbReference>
<comment type="similarity">
    <text evidence="2 10">Belongs to the outer membrane factor (OMF) (TC 1.B.17) family.</text>
</comment>
<evidence type="ECO:0000256" key="5">
    <source>
        <dbReference type="ARBA" id="ARBA00022729"/>
    </source>
</evidence>
<evidence type="ECO:0000256" key="10">
    <source>
        <dbReference type="RuleBase" id="RU362097"/>
    </source>
</evidence>
<evidence type="ECO:0000256" key="2">
    <source>
        <dbReference type="ARBA" id="ARBA00007613"/>
    </source>
</evidence>
<comment type="function">
    <text evidence="9">Could be involved in resistance to puromycin, acriflavine and tetraphenylarsonium chloride.</text>
</comment>
<name>A0A7X4LN02_9VIBR</name>
<evidence type="ECO:0000256" key="9">
    <source>
        <dbReference type="ARBA" id="ARBA00037313"/>
    </source>
</evidence>
<keyword evidence="3 10" id="KW-1134">Transmembrane beta strand</keyword>
<dbReference type="RefSeq" id="WP_161157458.1">
    <property type="nucleotide sequence ID" value="NZ_WEKT01000042.1"/>
</dbReference>
<evidence type="ECO:0000256" key="7">
    <source>
        <dbReference type="ARBA" id="ARBA00023139"/>
    </source>
</evidence>
<evidence type="ECO:0000256" key="6">
    <source>
        <dbReference type="ARBA" id="ARBA00023136"/>
    </source>
</evidence>
<keyword evidence="8 10" id="KW-0449">Lipoprotein</keyword>
<dbReference type="InterPro" id="IPR003423">
    <property type="entry name" value="OMP_efflux"/>
</dbReference>
<gene>
    <name evidence="11" type="ORF">F9817_17510</name>
</gene>
<dbReference type="NCBIfam" id="TIGR01845">
    <property type="entry name" value="outer_NodT"/>
    <property type="match status" value="1"/>
</dbReference>
<accession>A0A7X4LN02</accession>
<protein>
    <submittedName>
        <fullName evidence="11">Efflux transporter outer membrane subunit</fullName>
    </submittedName>
</protein>
<dbReference type="PANTHER" id="PTHR30203:SF20">
    <property type="entry name" value="MULTIDRUG RESISTANCE OUTER MEMBRANE PROTEIN MDTP-RELATED"/>
    <property type="match status" value="1"/>
</dbReference>
<dbReference type="AlphaFoldDB" id="A0A7X4LN02"/>
<dbReference type="PANTHER" id="PTHR30203">
    <property type="entry name" value="OUTER MEMBRANE CATION EFFLUX PROTEIN"/>
    <property type="match status" value="1"/>
</dbReference>
<dbReference type="SUPFAM" id="SSF56954">
    <property type="entry name" value="Outer membrane efflux proteins (OEP)"/>
    <property type="match status" value="1"/>
</dbReference>
<evidence type="ECO:0000256" key="8">
    <source>
        <dbReference type="ARBA" id="ARBA00023288"/>
    </source>
</evidence>
<dbReference type="InterPro" id="IPR010131">
    <property type="entry name" value="MdtP/NodT-like"/>
</dbReference>
<dbReference type="EMBL" id="WEKT01000042">
    <property type="protein sequence ID" value="MZI94978.1"/>
    <property type="molecule type" value="Genomic_DNA"/>
</dbReference>
<evidence type="ECO:0000256" key="3">
    <source>
        <dbReference type="ARBA" id="ARBA00022452"/>
    </source>
</evidence>
<evidence type="ECO:0000256" key="1">
    <source>
        <dbReference type="ARBA" id="ARBA00004370"/>
    </source>
</evidence>
<dbReference type="GO" id="GO:0009279">
    <property type="term" value="C:cell outer membrane"/>
    <property type="evidence" value="ECO:0007669"/>
    <property type="project" value="UniProtKB-SubCell"/>
</dbReference>
<keyword evidence="4 10" id="KW-0812">Transmembrane</keyword>
<dbReference type="GO" id="GO:0015562">
    <property type="term" value="F:efflux transmembrane transporter activity"/>
    <property type="evidence" value="ECO:0007669"/>
    <property type="project" value="InterPro"/>
</dbReference>
<organism evidence="11 12">
    <name type="scientific">Vibrio eleionomae</name>
    <dbReference type="NCBI Taxonomy" id="2653505"/>
    <lineage>
        <taxon>Bacteria</taxon>
        <taxon>Pseudomonadati</taxon>
        <taxon>Pseudomonadota</taxon>
        <taxon>Gammaproteobacteria</taxon>
        <taxon>Vibrionales</taxon>
        <taxon>Vibrionaceae</taxon>
        <taxon>Vibrio</taxon>
    </lineage>
</organism>
<dbReference type="PROSITE" id="PS51257">
    <property type="entry name" value="PROKAR_LIPOPROTEIN"/>
    <property type="match status" value="1"/>
</dbReference>
<sequence length="483" mass="52533">MKSNALYSRFVTKHRGCFALTALSTAILSGCVAPNDEATPKLAQMSELQYQQSFADSQQVNWPTMNWWTRYQDKQLDQLIEQAFADSPDLKIAQARLRDAQGIAQQIGATKKPTVGLSATASESKVSYQYQAYAPPADWNDYGTLTLNFNYDFDFWGKNKAAVIAATNELAATKAETISARLMLATSIANAYAELARLYKNEHTVAEAVSLRSQTVELLEKRYKNGLETLGSVNQAKSIRASVEAELLGIKEAIALQKNALAALVGQGPDRAKFITEPQIQLGTRYGLPSNVGVGLLGHRADITAARWRAEAAAQRVGIAKAQYYPDVSISAFIGYQAFGLDNLTRSGNDAGSIGPAIYLPLFMGGRLDGQLTSARAHYQQAVNSYNQTLTNALHEVADVVTSSRALHARINKTQEAVDAAQQAYNIANNRYKGGLSTYLDVLVAEEALLNNQRALVNLQSRAFSLDLALVHALGAGYQPKKS</sequence>
<evidence type="ECO:0000313" key="11">
    <source>
        <dbReference type="EMBL" id="MZI94978.1"/>
    </source>
</evidence>
<reference evidence="11 12" key="1">
    <citation type="submission" date="2019-10" db="EMBL/GenBank/DDBJ databases">
        <title>Vibrio sp. nov. isolated from a shrimp pond.</title>
        <authorList>
            <person name="Gomez-Gil B."/>
            <person name="Enciso-Ibarra J."/>
            <person name="Enciso-Ibarra K."/>
            <person name="Bolan-Mejia C."/>
        </authorList>
    </citation>
    <scope>NUCLEOTIDE SEQUENCE [LARGE SCALE GENOMIC DNA]</scope>
    <source>
        <strain evidence="11 12">CAIM 722</strain>
    </source>
</reference>
<keyword evidence="6 10" id="KW-0472">Membrane</keyword>
<proteinExistence type="inferred from homology"/>
<keyword evidence="5" id="KW-0732">Signal</keyword>
<dbReference type="Gene3D" id="2.20.200.10">
    <property type="entry name" value="Outer membrane efflux proteins (OEP)"/>
    <property type="match status" value="1"/>
</dbReference>